<dbReference type="RefSeq" id="XP_001031440.1">
    <property type="nucleotide sequence ID" value="XM_001031440.1"/>
</dbReference>
<dbReference type="Proteomes" id="UP000009168">
    <property type="component" value="Unassembled WGS sequence"/>
</dbReference>
<evidence type="ECO:0000256" key="2">
    <source>
        <dbReference type="SAM" id="Phobius"/>
    </source>
</evidence>
<feature type="transmembrane region" description="Helical" evidence="2">
    <location>
        <begin position="393"/>
        <end position="416"/>
    </location>
</feature>
<feature type="transmembrane region" description="Helical" evidence="2">
    <location>
        <begin position="613"/>
        <end position="639"/>
    </location>
</feature>
<name>I7LZF3_TETTS</name>
<dbReference type="HOGENOM" id="CLU_319937_0_0_1"/>
<organism evidence="3 4">
    <name type="scientific">Tetrahymena thermophila (strain SB210)</name>
    <dbReference type="NCBI Taxonomy" id="312017"/>
    <lineage>
        <taxon>Eukaryota</taxon>
        <taxon>Sar</taxon>
        <taxon>Alveolata</taxon>
        <taxon>Ciliophora</taxon>
        <taxon>Intramacronucleata</taxon>
        <taxon>Oligohymenophorea</taxon>
        <taxon>Hymenostomatida</taxon>
        <taxon>Tetrahymenina</taxon>
        <taxon>Tetrahymenidae</taxon>
        <taxon>Tetrahymena</taxon>
    </lineage>
</organism>
<dbReference type="KEGG" id="tet:TTHERM_00825720"/>
<feature type="region of interest" description="Disordered" evidence="1">
    <location>
        <begin position="200"/>
        <end position="225"/>
    </location>
</feature>
<reference evidence="4" key="1">
    <citation type="journal article" date="2006" name="PLoS Biol.">
        <title>Macronuclear genome sequence of the ciliate Tetrahymena thermophila, a model eukaryote.</title>
        <authorList>
            <person name="Eisen J.A."/>
            <person name="Coyne R.S."/>
            <person name="Wu M."/>
            <person name="Wu D."/>
            <person name="Thiagarajan M."/>
            <person name="Wortman J.R."/>
            <person name="Badger J.H."/>
            <person name="Ren Q."/>
            <person name="Amedeo P."/>
            <person name="Jones K.M."/>
            <person name="Tallon L.J."/>
            <person name="Delcher A.L."/>
            <person name="Salzberg S.L."/>
            <person name="Silva J.C."/>
            <person name="Haas B.J."/>
            <person name="Majoros W.H."/>
            <person name="Farzad M."/>
            <person name="Carlton J.M."/>
            <person name="Smith R.K. Jr."/>
            <person name="Garg J."/>
            <person name="Pearlman R.E."/>
            <person name="Karrer K.M."/>
            <person name="Sun L."/>
            <person name="Manning G."/>
            <person name="Elde N.C."/>
            <person name="Turkewitz A.P."/>
            <person name="Asai D.J."/>
            <person name="Wilkes D.E."/>
            <person name="Wang Y."/>
            <person name="Cai H."/>
            <person name="Collins K."/>
            <person name="Stewart B.A."/>
            <person name="Lee S.R."/>
            <person name="Wilamowska K."/>
            <person name="Weinberg Z."/>
            <person name="Ruzzo W.L."/>
            <person name="Wloga D."/>
            <person name="Gaertig J."/>
            <person name="Frankel J."/>
            <person name="Tsao C.-C."/>
            <person name="Gorovsky M.A."/>
            <person name="Keeling P.J."/>
            <person name="Waller R.F."/>
            <person name="Patron N.J."/>
            <person name="Cherry J.M."/>
            <person name="Stover N.A."/>
            <person name="Krieger C.J."/>
            <person name="del Toro C."/>
            <person name="Ryder H.F."/>
            <person name="Williamson S.C."/>
            <person name="Barbeau R.A."/>
            <person name="Hamilton E.P."/>
            <person name="Orias E."/>
        </authorList>
    </citation>
    <scope>NUCLEOTIDE SEQUENCE [LARGE SCALE GENOMIC DNA]</scope>
    <source>
        <strain evidence="4">SB210</strain>
    </source>
</reference>
<accession>I7LZF3</accession>
<evidence type="ECO:0000313" key="3">
    <source>
        <dbReference type="EMBL" id="EAR83777.1"/>
    </source>
</evidence>
<feature type="transmembrane region" description="Helical" evidence="2">
    <location>
        <begin position="684"/>
        <end position="701"/>
    </location>
</feature>
<feature type="transmembrane region" description="Helical" evidence="2">
    <location>
        <begin position="707"/>
        <end position="725"/>
    </location>
</feature>
<feature type="region of interest" description="Disordered" evidence="1">
    <location>
        <begin position="1"/>
        <end position="24"/>
    </location>
</feature>
<keyword evidence="2" id="KW-1133">Transmembrane helix</keyword>
<keyword evidence="4" id="KW-1185">Reference proteome</keyword>
<feature type="transmembrane region" description="Helical" evidence="2">
    <location>
        <begin position="886"/>
        <end position="906"/>
    </location>
</feature>
<protein>
    <submittedName>
        <fullName evidence="3">Transmembrane protein, putative</fullName>
    </submittedName>
</protein>
<proteinExistence type="predicted"/>
<feature type="transmembrane region" description="Helical" evidence="2">
    <location>
        <begin position="247"/>
        <end position="268"/>
    </location>
</feature>
<keyword evidence="2" id="KW-0472">Membrane</keyword>
<feature type="compositionally biased region" description="Low complexity" evidence="1">
    <location>
        <begin position="208"/>
        <end position="217"/>
    </location>
</feature>
<keyword evidence="2 3" id="KW-0812">Transmembrane</keyword>
<feature type="transmembrane region" description="Helical" evidence="2">
    <location>
        <begin position="645"/>
        <end position="663"/>
    </location>
</feature>
<evidence type="ECO:0000256" key="1">
    <source>
        <dbReference type="SAM" id="MobiDB-lite"/>
    </source>
</evidence>
<dbReference type="GeneID" id="7830349"/>
<sequence>MKKQQLTFSVGPSSPLLRAQSNQGSLTHEELQKIANQPIIQTNISPFQQGNVDVTDRNQIPTQLSLNGVHRKDSNKFVQFTINDQANDEFLKDAPNIRAMKMNAINQKNGDSGEDIYMGTCAQEKFKEKHLTFFQKRLLNTINEIEETNTEKKKNVIINTQGNSVNGKDQPTKYDSFAKNATTTQQYNNTKENLANANKVQNSARSGQNNSSQMNQSLRKSEINKSDGTKKKISLKDNQERLWTLKMGYICVVIAIIGVVCSIISFFISNSYSNQNLLCFLIYPICAILLQLTLIAVQRIIFVKIKVLESSKSQQSSFNRQKINKNTFYTWKYFKTVYKQVTFKLMFFTLATTIIYAPIIEQVALVQIQPSGGIFQKDEDGQYVHSFDDRRNFLLIQSVLRFLWVYIIGILNYFILNQEYSRIENLSKNEQNQHVDRNQYLGQIYREFENDLIQLENKMSIGLNRNVTKAHTMAEYFRVSMLENGQNNNNGTLVNIKPSDQLIRNSITYNGAQTINQLLGQKQISQTNTKEGKKSNLVDPTTITQFAKKQGSVNYPENIDIMALINQQANQGQSLKQIKKQKEIDLQKQKQSEEIRDLIQFWMKIQKEDIYAITYNIIIGLTIVFISIILFQNVLINYLMEESEIGFYITACIFYFVISILFFKGVQPILRRQQEICKKVIRSVVFIFTSVSQASIHFELARSVRQAYIISIIKVSSIIIFLYVVPWIQQIFLERAVQKQVENVFRASMQSRSSLRKQKNSDFRPSHIIDLREIQHINDEKKIYQQNKLTLIQFLVSFFITDVASSVSFIAISFITTNYSPQKLVSLLHSTPDFFNIYIILMAEVLAMLLIIFLTIYFFKRQISQSEYDTLKNYSFVSYTQDLVKVNLSAIFLSFLFIWHFVFMLLNN</sequence>
<feature type="transmembrane region" description="Helical" evidence="2">
    <location>
        <begin position="280"/>
        <end position="302"/>
    </location>
</feature>
<gene>
    <name evidence="3" type="ORF">TTHERM_00825720</name>
</gene>
<feature type="transmembrane region" description="Helical" evidence="2">
    <location>
        <begin position="341"/>
        <end position="360"/>
    </location>
</feature>
<dbReference type="InParanoid" id="I7LZF3"/>
<feature type="transmembrane region" description="Helical" evidence="2">
    <location>
        <begin position="835"/>
        <end position="859"/>
    </location>
</feature>
<feature type="transmembrane region" description="Helical" evidence="2">
    <location>
        <begin position="791"/>
        <end position="815"/>
    </location>
</feature>
<evidence type="ECO:0000313" key="4">
    <source>
        <dbReference type="Proteomes" id="UP000009168"/>
    </source>
</evidence>
<feature type="compositionally biased region" description="Polar residues" evidence="1">
    <location>
        <begin position="1"/>
        <end position="12"/>
    </location>
</feature>
<dbReference type="EMBL" id="GG662507">
    <property type="protein sequence ID" value="EAR83777.1"/>
    <property type="molecule type" value="Genomic_DNA"/>
</dbReference>
<dbReference type="AlphaFoldDB" id="I7LZF3"/>